<dbReference type="RefSeq" id="WP_013382980.1">
    <property type="nucleotide sequence ID" value="NC_017384.1"/>
</dbReference>
<dbReference type="KEGG" id="kvl:KVU_1545"/>
<dbReference type="SUPFAM" id="SSF143081">
    <property type="entry name" value="BB1717-like"/>
    <property type="match status" value="1"/>
</dbReference>
<name>F9Y9P6_KETVW</name>
<dbReference type="InterPro" id="IPR036590">
    <property type="entry name" value="SRAP-like"/>
</dbReference>
<reference evidence="1 2" key="1">
    <citation type="journal article" date="2011" name="J. Bacteriol.">
        <title>Complete genome sequence of the industrial strain Ketogulonicigenium vulgare WSH-001.</title>
        <authorList>
            <person name="Liu L."/>
            <person name="Li Y."/>
            <person name="Zhang J."/>
            <person name="Zhou Z."/>
            <person name="Liu J."/>
            <person name="Li X."/>
            <person name="Zhou J."/>
            <person name="Du G."/>
            <person name="Wang L."/>
            <person name="Chen J."/>
        </authorList>
    </citation>
    <scope>NUCLEOTIDE SEQUENCE [LARGE SCALE GENOMIC DNA]</scope>
    <source>
        <strain evidence="1 2">WSH-001</strain>
    </source>
</reference>
<dbReference type="InterPro" id="IPR003738">
    <property type="entry name" value="SRAP"/>
</dbReference>
<dbReference type="Proteomes" id="UP000000692">
    <property type="component" value="Chromosome"/>
</dbReference>
<keyword evidence="2" id="KW-1185">Reference proteome</keyword>
<gene>
    <name evidence="1" type="ordered locus">KVU_1545</name>
</gene>
<evidence type="ECO:0008006" key="3">
    <source>
        <dbReference type="Google" id="ProtNLM"/>
    </source>
</evidence>
<dbReference type="Gene3D" id="3.90.1680.20">
    <property type="match status" value="1"/>
</dbReference>
<dbReference type="Pfam" id="PF02586">
    <property type="entry name" value="SRAP"/>
    <property type="match status" value="1"/>
</dbReference>
<dbReference type="eggNOG" id="COG2135">
    <property type="taxonomic scope" value="Bacteria"/>
</dbReference>
<evidence type="ECO:0000313" key="2">
    <source>
        <dbReference type="Proteomes" id="UP000000692"/>
    </source>
</evidence>
<organism evidence="1 2">
    <name type="scientific">Ketogulonicigenium vulgare (strain WSH-001)</name>
    <dbReference type="NCBI Taxonomy" id="759362"/>
    <lineage>
        <taxon>Bacteria</taxon>
        <taxon>Pseudomonadati</taxon>
        <taxon>Pseudomonadota</taxon>
        <taxon>Alphaproteobacteria</taxon>
        <taxon>Rhodobacterales</taxon>
        <taxon>Roseobacteraceae</taxon>
        <taxon>Ketogulonicigenium</taxon>
    </lineage>
</organism>
<accession>F9Y9P6</accession>
<sequence length="135" mass="15179">MCNLYSHTSTQEAMARLFKPNEVVDRLGNYEPQPEIYPDQLAPIVRAEGDQIILQTARCGLPTPETYLEGHAVDRGVTNIRNTSSPHWRRWLGTAHRCLVPLTSFAEPAGKGKGNVWFHLADYRPAMFAGLYVPD</sequence>
<evidence type="ECO:0000313" key="1">
    <source>
        <dbReference type="EMBL" id="AEM41384.1"/>
    </source>
</evidence>
<dbReference type="AlphaFoldDB" id="F9Y9P6"/>
<dbReference type="EMBL" id="CP002018">
    <property type="protein sequence ID" value="AEM41384.1"/>
    <property type="molecule type" value="Genomic_DNA"/>
</dbReference>
<proteinExistence type="predicted"/>
<dbReference type="GO" id="GO:0003697">
    <property type="term" value="F:single-stranded DNA binding"/>
    <property type="evidence" value="ECO:0007669"/>
    <property type="project" value="InterPro"/>
</dbReference>
<dbReference type="GO" id="GO:0106300">
    <property type="term" value="P:protein-DNA covalent cross-linking repair"/>
    <property type="evidence" value="ECO:0007669"/>
    <property type="project" value="InterPro"/>
</dbReference>
<dbReference type="OrthoDB" id="9782620at2"/>
<dbReference type="HOGENOM" id="CLU_035990_5_2_5"/>
<protein>
    <recommendedName>
        <fullName evidence="3">Abasic site processing protein</fullName>
    </recommendedName>
</protein>